<dbReference type="Pfam" id="PF25340">
    <property type="entry name" value="BCD_RFX"/>
    <property type="match status" value="1"/>
</dbReference>
<feature type="region of interest" description="Disordered" evidence="2">
    <location>
        <begin position="204"/>
        <end position="244"/>
    </location>
</feature>
<sequence>HHRRRQPSSTASARLTASPAPASTTLRQTPFPLAFAFPFSRAVGRRLSSQCLLFAGPQVKFVQRRSQQCTLNMEQENPGARGAAAAAVAKSRKRPQSRASTTSVHSATTQPNMDHSGFTDPSSLYAGQWISNEHVHGKGINPPAQLSPEDMILQAATHMQSANHEYAMDGSMTAPMAHHVPYQHHQQHKQQHAISRHPLPSEQFGGSANFTDGDSQMLDHDDDNDGDSVAGIAGTAKPAMRSSANNELEMRQLFSANRHRHLEEVASELHGDERGPNSERARQVFAMLWINSVCSKGKGSVPRGRVYANYASRCATERITVLNPASFGKLVRVLFPGLKTRRLGVRGESKYHYVNFALVEDQPDLRESHPPVPRPLPEARSFASVRAPSQSNGNVARGSLPSPQAAGHSRNKTDEAKSAGRSHSLYNQPDLGSFDNMHSTSTKTPLELAFPSADEQCVQQSEPLALPPIEAYLPAGTDPDAAKSLSALYRSHCTSLVECIRYCREKTFFHLYTSFQGTLTMPVQKLFGNEALATWIEGCDYVLYQRMISIISGLTLQVVPKPVLDTLRNISERLVPHIRESFQGQSQHVLSAKEAPAAIFAGLLDRALRVNLTAHAAANMLSNPANRDQMYLDWITMIRARKVAECIPTRGMDDVVDVLVTEMRDLLDPVNIPWEVECLTIYGDVASRSGRQADENSGASATGQNVLDRWVGFLQSLPDRFPYASHSDIVWCVERVGTAVMRDLTLAQGKSFGSWWVTKTWVDEMVYFLTEQGGFMKQRARQWSTSVDADPEGATEETTQQKPRYSSGSEDLKASQTQPGRAPFPPPQNSNQAPMGASGGGCGDAHDDSGIGMRTPEEFPMDKFFAGTESVGMVAGAEAAAAGADL</sequence>
<dbReference type="InterPro" id="IPR036390">
    <property type="entry name" value="WH_DNA-bd_sf"/>
</dbReference>
<dbReference type="InterPro" id="IPR003150">
    <property type="entry name" value="DNA-bd_RFX"/>
</dbReference>
<dbReference type="GO" id="GO:0000981">
    <property type="term" value="F:DNA-binding transcription factor activity, RNA polymerase II-specific"/>
    <property type="evidence" value="ECO:0007669"/>
    <property type="project" value="TreeGrafter"/>
</dbReference>
<feature type="compositionally biased region" description="Polar residues" evidence="2">
    <location>
        <begin position="796"/>
        <end position="819"/>
    </location>
</feature>
<dbReference type="Proteomes" id="UP000236621">
    <property type="component" value="Unassembled WGS sequence"/>
</dbReference>
<comment type="caution">
    <text evidence="4">The sequence shown here is derived from an EMBL/GenBank/DDBJ whole genome shotgun (WGS) entry which is preliminary data.</text>
</comment>
<dbReference type="AlphaFoldDB" id="A0A2K3QIU4"/>
<evidence type="ECO:0000313" key="4">
    <source>
        <dbReference type="EMBL" id="PNY27429.1"/>
    </source>
</evidence>
<feature type="non-terminal residue" evidence="4">
    <location>
        <position position="1"/>
    </location>
</feature>
<dbReference type="PROSITE" id="PS51526">
    <property type="entry name" value="RFX_DBD"/>
    <property type="match status" value="1"/>
</dbReference>
<reference evidence="4 5" key="1">
    <citation type="submission" date="2017-08" db="EMBL/GenBank/DDBJ databases">
        <title>Harnessing the power of phylogenomics to disentangle the directionality and signatures of interkingdom host jumping in the parasitic fungal genus Tolypocladium.</title>
        <authorList>
            <person name="Quandt C.A."/>
            <person name="Patterson W."/>
            <person name="Spatafora J.W."/>
        </authorList>
    </citation>
    <scope>NUCLEOTIDE SEQUENCE [LARGE SCALE GENOMIC DNA]</scope>
    <source>
        <strain evidence="4 5">CBS 113982</strain>
    </source>
</reference>
<dbReference type="InterPro" id="IPR039779">
    <property type="entry name" value="RFX-like"/>
</dbReference>
<feature type="domain" description="RFX-type winged-helix" evidence="3">
    <location>
        <begin position="286"/>
        <end position="360"/>
    </location>
</feature>
<name>A0A2K3QIU4_9HYPO</name>
<proteinExistence type="predicted"/>
<keyword evidence="5" id="KW-1185">Reference proteome</keyword>
<feature type="compositionally biased region" description="Low complexity" evidence="2">
    <location>
        <begin position="79"/>
        <end position="89"/>
    </location>
</feature>
<accession>A0A2K3QIU4</accession>
<feature type="region of interest" description="Disordered" evidence="2">
    <location>
        <begin position="782"/>
        <end position="860"/>
    </location>
</feature>
<evidence type="ECO:0000259" key="3">
    <source>
        <dbReference type="PROSITE" id="PS51526"/>
    </source>
</evidence>
<feature type="compositionally biased region" description="Polar residues" evidence="2">
    <location>
        <begin position="204"/>
        <end position="214"/>
    </location>
</feature>
<dbReference type="Gene3D" id="1.10.10.10">
    <property type="entry name" value="Winged helix-like DNA-binding domain superfamily/Winged helix DNA-binding domain"/>
    <property type="match status" value="1"/>
</dbReference>
<keyword evidence="1" id="KW-0238">DNA-binding</keyword>
<feature type="region of interest" description="Disordered" evidence="2">
    <location>
        <begin position="384"/>
        <end position="435"/>
    </location>
</feature>
<dbReference type="InterPro" id="IPR057321">
    <property type="entry name" value="RFX1-4/6/8-like_BCD"/>
</dbReference>
<evidence type="ECO:0000256" key="1">
    <source>
        <dbReference type="ARBA" id="ARBA00023125"/>
    </source>
</evidence>
<feature type="region of interest" description="Disordered" evidence="2">
    <location>
        <begin position="76"/>
        <end position="116"/>
    </location>
</feature>
<gene>
    <name evidence="4" type="ORF">TCAP_02645</name>
</gene>
<evidence type="ECO:0000256" key="2">
    <source>
        <dbReference type="SAM" id="MobiDB-lite"/>
    </source>
</evidence>
<dbReference type="PANTHER" id="PTHR12619:SF5">
    <property type="entry name" value="TRANSCRIPTION FACTOR RFX4"/>
    <property type="match status" value="1"/>
</dbReference>
<feature type="compositionally biased region" description="Polar residues" evidence="2">
    <location>
        <begin position="97"/>
        <end position="113"/>
    </location>
</feature>
<dbReference type="GO" id="GO:0000978">
    <property type="term" value="F:RNA polymerase II cis-regulatory region sequence-specific DNA binding"/>
    <property type="evidence" value="ECO:0007669"/>
    <property type="project" value="TreeGrafter"/>
</dbReference>
<evidence type="ECO:0000313" key="5">
    <source>
        <dbReference type="Proteomes" id="UP000236621"/>
    </source>
</evidence>
<dbReference type="Pfam" id="PF02257">
    <property type="entry name" value="RFX_DNA_binding"/>
    <property type="match status" value="1"/>
</dbReference>
<feature type="region of interest" description="Disordered" evidence="2">
    <location>
        <begin position="1"/>
        <end position="25"/>
    </location>
</feature>
<dbReference type="PANTHER" id="PTHR12619">
    <property type="entry name" value="RFX TRANSCRIPTION FACTOR FAMILY"/>
    <property type="match status" value="1"/>
</dbReference>
<dbReference type="EMBL" id="NRSZ01000407">
    <property type="protein sequence ID" value="PNY27429.1"/>
    <property type="molecule type" value="Genomic_DNA"/>
</dbReference>
<dbReference type="FunFam" id="1.10.10.10:FF:000119">
    <property type="entry name" value="DNA damage and replication checkpoint protein"/>
    <property type="match status" value="1"/>
</dbReference>
<dbReference type="STRING" id="45235.A0A2K3QIU4"/>
<dbReference type="InterPro" id="IPR036388">
    <property type="entry name" value="WH-like_DNA-bd_sf"/>
</dbReference>
<feature type="compositionally biased region" description="Polar residues" evidence="2">
    <location>
        <begin position="7"/>
        <end position="25"/>
    </location>
</feature>
<dbReference type="SUPFAM" id="SSF46785">
    <property type="entry name" value="Winged helix' DNA-binding domain"/>
    <property type="match status" value="1"/>
</dbReference>
<dbReference type="OrthoDB" id="10056949at2759"/>
<organism evidence="4 5">
    <name type="scientific">Tolypocladium capitatum</name>
    <dbReference type="NCBI Taxonomy" id="45235"/>
    <lineage>
        <taxon>Eukaryota</taxon>
        <taxon>Fungi</taxon>
        <taxon>Dikarya</taxon>
        <taxon>Ascomycota</taxon>
        <taxon>Pezizomycotina</taxon>
        <taxon>Sordariomycetes</taxon>
        <taxon>Hypocreomycetidae</taxon>
        <taxon>Hypocreales</taxon>
        <taxon>Ophiocordycipitaceae</taxon>
        <taxon>Tolypocladium</taxon>
    </lineage>
</organism>
<protein>
    <submittedName>
        <fullName evidence="4">Transcriptional regulator RFX1</fullName>
    </submittedName>
</protein>
<feature type="compositionally biased region" description="Basic and acidic residues" evidence="2">
    <location>
        <begin position="844"/>
        <end position="860"/>
    </location>
</feature>